<dbReference type="GeneID" id="74530977"/>
<accession>A0ABY5RJ08</accession>
<dbReference type="CDD" id="cd00293">
    <property type="entry name" value="USP-like"/>
    <property type="match status" value="2"/>
</dbReference>
<evidence type="ECO:0000256" key="1">
    <source>
        <dbReference type="ARBA" id="ARBA00008791"/>
    </source>
</evidence>
<keyword evidence="4" id="KW-1185">Reference proteome</keyword>
<dbReference type="InterPro" id="IPR014729">
    <property type="entry name" value="Rossmann-like_a/b/a_fold"/>
</dbReference>
<evidence type="ECO:0000259" key="2">
    <source>
        <dbReference type="Pfam" id="PF00582"/>
    </source>
</evidence>
<gene>
    <name evidence="3" type="ORF">KU306_18620</name>
</gene>
<evidence type="ECO:0000313" key="4">
    <source>
        <dbReference type="Proteomes" id="UP001058330"/>
    </source>
</evidence>
<feature type="domain" description="UspA" evidence="2">
    <location>
        <begin position="149"/>
        <end position="285"/>
    </location>
</feature>
<evidence type="ECO:0000313" key="3">
    <source>
        <dbReference type="EMBL" id="UVE52342.1"/>
    </source>
</evidence>
<name>A0ABY5RJ08_HALLR</name>
<dbReference type="EMBL" id="CP078065">
    <property type="protein sequence ID" value="UVE52342.1"/>
    <property type="molecule type" value="Genomic_DNA"/>
</dbReference>
<sequence length="290" mass="31116">MFDKILLPIDDSTEKSHVLHHVSEISHWADATVRLLYVADTTRDSVTVVNRGVVDALEEKGADIVEEATKTFDTLGVECETDVVQGNPAPTIVEYADEYDFDLIVMPTHGRQGLARSVYGSVTEKVVRLSDRPVLAARMNPDETLKFPYERILLPTDGSEASKQAAAYGLDLAAALDAKADILSVVDDSSLGPDIRSMVTSSEAERGANEAIEAVVSEADERGVTDVGTHVVHGKPSAAIQEFVEENDVHAVVLGTTGKSGVDRILLGSVAEETVRTAPVPVITVSNRQP</sequence>
<keyword evidence="3" id="KW-0614">Plasmid</keyword>
<dbReference type="Proteomes" id="UP001058330">
    <property type="component" value="Plasmid pHl5678-2"/>
</dbReference>
<dbReference type="RefSeq" id="WP_258303740.1">
    <property type="nucleotide sequence ID" value="NZ_CP078065.1"/>
</dbReference>
<dbReference type="PANTHER" id="PTHR46268:SF6">
    <property type="entry name" value="UNIVERSAL STRESS PROTEIN UP12"/>
    <property type="match status" value="1"/>
</dbReference>
<comment type="similarity">
    <text evidence="1">Belongs to the universal stress protein A family.</text>
</comment>
<dbReference type="Pfam" id="PF00582">
    <property type="entry name" value="Usp"/>
    <property type="match status" value="2"/>
</dbReference>
<reference evidence="3" key="1">
    <citation type="submission" date="2021-07" db="EMBL/GenBank/DDBJ databases">
        <title>Studies on halocins as antimicrobial molecules from haloarchaea.</title>
        <authorList>
            <person name="Kumar S."/>
            <person name="Khare S.K."/>
        </authorList>
    </citation>
    <scope>NUCLEOTIDE SEQUENCE</scope>
    <source>
        <strain evidence="3">NCIM 5678</strain>
        <plasmid evidence="3">pHl5678-2</plasmid>
    </source>
</reference>
<dbReference type="InterPro" id="IPR006015">
    <property type="entry name" value="Universal_stress_UspA"/>
</dbReference>
<dbReference type="PANTHER" id="PTHR46268">
    <property type="entry name" value="STRESS RESPONSE PROTEIN NHAX"/>
    <property type="match status" value="1"/>
</dbReference>
<dbReference type="SUPFAM" id="SSF52402">
    <property type="entry name" value="Adenine nucleotide alpha hydrolases-like"/>
    <property type="match status" value="2"/>
</dbReference>
<dbReference type="PRINTS" id="PR01438">
    <property type="entry name" value="UNVRSLSTRESS"/>
</dbReference>
<dbReference type="InterPro" id="IPR006016">
    <property type="entry name" value="UspA"/>
</dbReference>
<proteinExistence type="inferred from homology"/>
<dbReference type="Gene3D" id="3.40.50.620">
    <property type="entry name" value="HUPs"/>
    <property type="match status" value="2"/>
</dbReference>
<protein>
    <submittedName>
        <fullName evidence="3">Universal stress protein</fullName>
    </submittedName>
</protein>
<geneLocation type="plasmid" evidence="3 4">
    <name>pHl5678-2</name>
</geneLocation>
<feature type="domain" description="UspA" evidence="2">
    <location>
        <begin position="1"/>
        <end position="138"/>
    </location>
</feature>
<organism evidence="3 4">
    <name type="scientific">Haloferax larsenii</name>
    <dbReference type="NCBI Taxonomy" id="302484"/>
    <lineage>
        <taxon>Archaea</taxon>
        <taxon>Methanobacteriati</taxon>
        <taxon>Methanobacteriota</taxon>
        <taxon>Stenosarchaea group</taxon>
        <taxon>Halobacteria</taxon>
        <taxon>Halobacteriales</taxon>
        <taxon>Haloferacaceae</taxon>
        <taxon>Haloferax</taxon>
    </lineage>
</organism>